<dbReference type="InterPro" id="IPR009072">
    <property type="entry name" value="Histone-fold"/>
</dbReference>
<evidence type="ECO:0000259" key="2">
    <source>
        <dbReference type="Pfam" id="PF16044"/>
    </source>
</evidence>
<organism evidence="3 4">
    <name type="scientific">Strongyloides stercoralis</name>
    <name type="common">Threadworm</name>
    <dbReference type="NCBI Taxonomy" id="6248"/>
    <lineage>
        <taxon>Eukaryota</taxon>
        <taxon>Metazoa</taxon>
        <taxon>Ecdysozoa</taxon>
        <taxon>Nematoda</taxon>
        <taxon>Chromadorea</taxon>
        <taxon>Rhabditida</taxon>
        <taxon>Tylenchina</taxon>
        <taxon>Panagrolaimomorpha</taxon>
        <taxon>Strongyloidoidea</taxon>
        <taxon>Strongyloididae</taxon>
        <taxon>Strongyloides</taxon>
    </lineage>
</organism>
<dbReference type="CDD" id="cd22929">
    <property type="entry name" value="HFD_POLE4-like"/>
    <property type="match status" value="1"/>
</dbReference>
<dbReference type="Pfam" id="PF00808">
    <property type="entry name" value="CBFD_NFYB_HMF"/>
    <property type="match status" value="1"/>
</dbReference>
<dbReference type="Pfam" id="PF16044">
    <property type="entry name" value="DUF4796_C"/>
    <property type="match status" value="1"/>
</dbReference>
<dbReference type="PANTHER" id="PTHR33963">
    <property type="entry name" value="MKRN2 OPPOSITE STRAND PROTEIN"/>
    <property type="match status" value="1"/>
</dbReference>
<dbReference type="SUPFAM" id="SSF47113">
    <property type="entry name" value="Histone-fold"/>
    <property type="match status" value="1"/>
</dbReference>
<evidence type="ECO:0000313" key="4">
    <source>
        <dbReference type="WBParaSite" id="TCONS_00011277.p1"/>
    </source>
</evidence>
<dbReference type="InterPro" id="IPR003958">
    <property type="entry name" value="CBFA_NFYB_domain"/>
</dbReference>
<dbReference type="GO" id="GO:0046982">
    <property type="term" value="F:protein heterodimerization activity"/>
    <property type="evidence" value="ECO:0007669"/>
    <property type="project" value="InterPro"/>
</dbReference>
<feature type="domain" description="Transcription factor CBF/NF-Y/archaeal histone" evidence="1">
    <location>
        <begin position="42"/>
        <end position="103"/>
    </location>
</feature>
<dbReference type="InterPro" id="IPR032016">
    <property type="entry name" value="MKRN2OS-like"/>
</dbReference>
<name>A0AAF5DEC5_STRER</name>
<dbReference type="WBParaSite" id="TCONS_00011277.p1">
    <property type="protein sequence ID" value="TCONS_00011277.p1"/>
    <property type="gene ID" value="XLOC_005539"/>
</dbReference>
<evidence type="ECO:0000259" key="1">
    <source>
        <dbReference type="Pfam" id="PF00808"/>
    </source>
</evidence>
<keyword evidence="3" id="KW-1185">Reference proteome</keyword>
<protein>
    <submittedName>
        <fullName evidence="4">CBFD_NFYB_HMF domain-containing protein</fullName>
    </submittedName>
</protein>
<reference evidence="4" key="1">
    <citation type="submission" date="2024-02" db="UniProtKB">
        <authorList>
            <consortium name="WormBaseParasite"/>
        </authorList>
    </citation>
    <scope>IDENTIFICATION</scope>
</reference>
<accession>A0AAF5DEC5</accession>
<feature type="domain" description="MKRN2 opposite strand protein-like C-terminal" evidence="2">
    <location>
        <begin position="158"/>
        <end position="244"/>
    </location>
</feature>
<dbReference type="Proteomes" id="UP000035681">
    <property type="component" value="Unplaced"/>
</dbReference>
<proteinExistence type="predicted"/>
<dbReference type="InterPro" id="IPR053921">
    <property type="entry name" value="MKRN2OS-like_C"/>
</dbReference>
<sequence length="429" mass="49562">PPEGLWHLSFYSINVISMEESTINDNSNKVVKQKVTGQQTIFPLARVKKIIKHIPNVTLIAPEVITATSYVTERFIEILAEECFRNAGAGGRKTVTRKDIDAVIESSLPFQILENCIDDLEEVGKINTIQDVFEDEKEDNDDDVVDPDGNNDIVLLEEDSLHIGVINKRNGIVYSFWNNGINKEGASIEWIGCVETFNLIETNKSKNMDNFLLLCGSFFENNMYDCNTWNCFDFVLAFLNYYGYPIRFLSKEVFIRKMAEFLESDDNNDNDRLMDRKSFNREQFRLFKEAFRDFVEVEESVEYDDNVNVFDYVSSGCKKKIINLIIKLEKLEKSTNDEVVREKASDFLKQLRESVSLESTAGEELSQDDINLKNFDEVDINLFLGEEFEEKNGKNLVLEALSNYREKCLHELEVLLKESECFLKLNKNK</sequence>
<dbReference type="Gene3D" id="1.10.20.10">
    <property type="entry name" value="Histone, subunit A"/>
    <property type="match status" value="1"/>
</dbReference>
<dbReference type="AlphaFoldDB" id="A0AAF5DEC5"/>
<dbReference type="PANTHER" id="PTHR33963:SF2">
    <property type="entry name" value="MKRN2 OPPOSITE STRAND PROTEIN"/>
    <property type="match status" value="1"/>
</dbReference>
<evidence type="ECO:0000313" key="3">
    <source>
        <dbReference type="Proteomes" id="UP000035681"/>
    </source>
</evidence>